<evidence type="ECO:0000256" key="4">
    <source>
        <dbReference type="ARBA" id="ARBA00022692"/>
    </source>
</evidence>
<sequence length="119" mass="12260">MNPFLQVAIGGAIGATCRFALYRLMPLAWQATLLVNVLGSFAMGLLAAAFAHRFGNGWAPLLLTGVLGGFTTFSAFSLDVVTLWERGQGAGAFAYVGASVLLSLAAVVAGLALGRGIWA</sequence>
<feature type="transmembrane region" description="Helical" evidence="12">
    <location>
        <begin position="58"/>
        <end position="78"/>
    </location>
</feature>
<comment type="function">
    <text evidence="12">Fluoride-specific ion channel. Important for reducing fluoride concentration in the cell, thus reducing its toxicity.</text>
</comment>
<comment type="similarity">
    <text evidence="10 12">Belongs to the fluoride channel Fluc/FEX (TC 1.A.43) family.</text>
</comment>
<keyword evidence="6 12" id="KW-0915">Sodium</keyword>
<keyword evidence="14" id="KW-1185">Reference proteome</keyword>
<evidence type="ECO:0000256" key="12">
    <source>
        <dbReference type="HAMAP-Rule" id="MF_00454"/>
    </source>
</evidence>
<feature type="transmembrane region" description="Helical" evidence="12">
    <location>
        <begin position="29"/>
        <end position="51"/>
    </location>
</feature>
<accession>A0ABS1S8I8</accession>
<keyword evidence="12" id="KW-0479">Metal-binding</keyword>
<evidence type="ECO:0000313" key="14">
    <source>
        <dbReference type="Proteomes" id="UP000644749"/>
    </source>
</evidence>
<proteinExistence type="inferred from homology"/>
<name>A0ABS1S8I8_9RHOB</name>
<evidence type="ECO:0000256" key="10">
    <source>
        <dbReference type="ARBA" id="ARBA00035120"/>
    </source>
</evidence>
<dbReference type="HAMAP" id="MF_00454">
    <property type="entry name" value="FluC"/>
    <property type="match status" value="1"/>
</dbReference>
<protein>
    <recommendedName>
        <fullName evidence="12">Fluoride-specific ion channel FluC</fullName>
    </recommendedName>
</protein>
<keyword evidence="9 12" id="KW-0407">Ion channel</keyword>
<comment type="activity regulation">
    <text evidence="12">Na(+) is not transported, but it plays an essential structural role and its presence is essential for fluoride channel function.</text>
</comment>
<evidence type="ECO:0000256" key="11">
    <source>
        <dbReference type="ARBA" id="ARBA00035585"/>
    </source>
</evidence>
<keyword evidence="2 12" id="KW-1003">Cell membrane</keyword>
<evidence type="ECO:0000256" key="9">
    <source>
        <dbReference type="ARBA" id="ARBA00023303"/>
    </source>
</evidence>
<evidence type="ECO:0000256" key="7">
    <source>
        <dbReference type="ARBA" id="ARBA00023065"/>
    </source>
</evidence>
<evidence type="ECO:0000256" key="3">
    <source>
        <dbReference type="ARBA" id="ARBA00022519"/>
    </source>
</evidence>
<keyword evidence="8 12" id="KW-0472">Membrane</keyword>
<dbReference type="PANTHER" id="PTHR28259">
    <property type="entry name" value="FLUORIDE EXPORT PROTEIN 1-RELATED"/>
    <property type="match status" value="1"/>
</dbReference>
<feature type="transmembrane region" description="Helical" evidence="12">
    <location>
        <begin position="90"/>
        <end position="113"/>
    </location>
</feature>
<keyword evidence="5 12" id="KW-1133">Transmembrane helix</keyword>
<evidence type="ECO:0000256" key="8">
    <source>
        <dbReference type="ARBA" id="ARBA00023136"/>
    </source>
</evidence>
<dbReference type="PANTHER" id="PTHR28259:SF1">
    <property type="entry name" value="FLUORIDE EXPORT PROTEIN 1-RELATED"/>
    <property type="match status" value="1"/>
</dbReference>
<dbReference type="Pfam" id="PF02537">
    <property type="entry name" value="CRCB"/>
    <property type="match status" value="1"/>
</dbReference>
<feature type="binding site" evidence="12">
    <location>
        <position position="68"/>
    </location>
    <ligand>
        <name>Na(+)</name>
        <dbReference type="ChEBI" id="CHEBI:29101"/>
        <note>structural</note>
    </ligand>
</feature>
<keyword evidence="7 12" id="KW-0406">Ion transport</keyword>
<evidence type="ECO:0000256" key="2">
    <source>
        <dbReference type="ARBA" id="ARBA00022475"/>
    </source>
</evidence>
<gene>
    <name evidence="12" type="primary">fluC</name>
    <name evidence="12" type="synonym">crcB</name>
    <name evidence="13" type="ORF">JL111_13875</name>
</gene>
<evidence type="ECO:0000256" key="5">
    <source>
        <dbReference type="ARBA" id="ARBA00022989"/>
    </source>
</evidence>
<evidence type="ECO:0000313" key="13">
    <source>
        <dbReference type="EMBL" id="MBL3674575.1"/>
    </source>
</evidence>
<dbReference type="EMBL" id="JAESHT010000012">
    <property type="protein sequence ID" value="MBL3674575.1"/>
    <property type="molecule type" value="Genomic_DNA"/>
</dbReference>
<comment type="caution">
    <text evidence="13">The sequence shown here is derived from an EMBL/GenBank/DDBJ whole genome shotgun (WGS) entry which is preliminary data.</text>
</comment>
<dbReference type="RefSeq" id="WP_191311108.1">
    <property type="nucleotide sequence ID" value="NZ_BNCL01000011.1"/>
</dbReference>
<keyword evidence="3" id="KW-0997">Cell inner membrane</keyword>
<keyword evidence="12" id="KW-0813">Transport</keyword>
<dbReference type="InterPro" id="IPR003691">
    <property type="entry name" value="FluC"/>
</dbReference>
<dbReference type="Proteomes" id="UP000644749">
    <property type="component" value="Unassembled WGS sequence"/>
</dbReference>
<evidence type="ECO:0000256" key="1">
    <source>
        <dbReference type="ARBA" id="ARBA00004651"/>
    </source>
</evidence>
<comment type="subcellular location">
    <subcellularLocation>
        <location evidence="1 12">Cell membrane</location>
        <topology evidence="1 12">Multi-pass membrane protein</topology>
    </subcellularLocation>
</comment>
<reference evidence="13 14" key="1">
    <citation type="submission" date="2021-01" db="EMBL/GenBank/DDBJ databases">
        <title>011410 draft genome.</title>
        <authorList>
            <person name="Lang L."/>
        </authorList>
    </citation>
    <scope>NUCLEOTIDE SEQUENCE [LARGE SCALE GENOMIC DNA]</scope>
    <source>
        <strain evidence="13 14">KCTC 42845</strain>
    </source>
</reference>
<comment type="catalytic activity">
    <reaction evidence="11">
        <text>fluoride(in) = fluoride(out)</text>
        <dbReference type="Rhea" id="RHEA:76159"/>
        <dbReference type="ChEBI" id="CHEBI:17051"/>
    </reaction>
    <physiologicalReaction direction="left-to-right" evidence="11">
        <dbReference type="Rhea" id="RHEA:76160"/>
    </physiologicalReaction>
</comment>
<organism evidence="13 14">
    <name type="scientific">Paracoccus aerius</name>
    <dbReference type="NCBI Taxonomy" id="1915382"/>
    <lineage>
        <taxon>Bacteria</taxon>
        <taxon>Pseudomonadati</taxon>
        <taxon>Pseudomonadota</taxon>
        <taxon>Alphaproteobacteria</taxon>
        <taxon>Rhodobacterales</taxon>
        <taxon>Paracoccaceae</taxon>
        <taxon>Paracoccus</taxon>
    </lineage>
</organism>
<evidence type="ECO:0000256" key="6">
    <source>
        <dbReference type="ARBA" id="ARBA00023053"/>
    </source>
</evidence>
<feature type="binding site" evidence="12">
    <location>
        <position position="71"/>
    </location>
    <ligand>
        <name>Na(+)</name>
        <dbReference type="ChEBI" id="CHEBI:29101"/>
        <note>structural</note>
    </ligand>
</feature>
<keyword evidence="4 12" id="KW-0812">Transmembrane</keyword>